<organism evidence="2 3">
    <name type="scientific">Dunaliella salina</name>
    <name type="common">Green alga</name>
    <name type="synonym">Protococcus salinus</name>
    <dbReference type="NCBI Taxonomy" id="3046"/>
    <lineage>
        <taxon>Eukaryota</taxon>
        <taxon>Viridiplantae</taxon>
        <taxon>Chlorophyta</taxon>
        <taxon>core chlorophytes</taxon>
        <taxon>Chlorophyceae</taxon>
        <taxon>CS clade</taxon>
        <taxon>Chlamydomonadales</taxon>
        <taxon>Dunaliellaceae</taxon>
        <taxon>Dunaliella</taxon>
    </lineage>
</organism>
<reference evidence="2" key="1">
    <citation type="submission" date="2017-08" db="EMBL/GenBank/DDBJ databases">
        <authorList>
            <person name="Polle J.E."/>
            <person name="Barry K."/>
            <person name="Cushman J."/>
            <person name="Schmutz J."/>
            <person name="Tran D."/>
            <person name="Hathwaick L.T."/>
            <person name="Yim W.C."/>
            <person name="Jenkins J."/>
            <person name="Mckie-Krisberg Z.M."/>
            <person name="Prochnik S."/>
            <person name="Lindquist E."/>
            <person name="Dockter R.B."/>
            <person name="Adam C."/>
            <person name="Molina H."/>
            <person name="Bunkerborg J."/>
            <person name="Jin E."/>
            <person name="Buchheim M."/>
            <person name="Magnuson J."/>
        </authorList>
    </citation>
    <scope>NUCLEOTIDE SEQUENCE</scope>
    <source>
        <strain evidence="2">CCAP 19/18</strain>
    </source>
</reference>
<name>A0ABQ7GLS0_DUNSA</name>
<evidence type="ECO:0000313" key="3">
    <source>
        <dbReference type="Proteomes" id="UP000815325"/>
    </source>
</evidence>
<gene>
    <name evidence="2" type="ORF">DUNSADRAFT_7251</name>
</gene>
<comment type="caution">
    <text evidence="2">The sequence shown here is derived from an EMBL/GenBank/DDBJ whole genome shotgun (WGS) entry which is preliminary data.</text>
</comment>
<dbReference type="Proteomes" id="UP000815325">
    <property type="component" value="Unassembled WGS sequence"/>
</dbReference>
<accession>A0ABQ7GLS0</accession>
<dbReference type="EMBL" id="MU069700">
    <property type="protein sequence ID" value="KAF5835552.1"/>
    <property type="molecule type" value="Genomic_DNA"/>
</dbReference>
<evidence type="ECO:0000256" key="1">
    <source>
        <dbReference type="SAM" id="MobiDB-lite"/>
    </source>
</evidence>
<proteinExistence type="predicted"/>
<protein>
    <submittedName>
        <fullName evidence="2">Uncharacterized protein</fullName>
    </submittedName>
</protein>
<evidence type="ECO:0000313" key="2">
    <source>
        <dbReference type="EMBL" id="KAF5835552.1"/>
    </source>
</evidence>
<sequence>MLTSAHQSPGSTFQELLPTSPGVLPELKRAQAALEGGLVQGTLQSCIARNDGELPSQGVERHLDGTAALSSSALYTRELACTASLYDAEEAQDGPGSPSCSYDMLYNHGLVLQELAARGAPGSPEHLAHLAEVSKWEQPAKESNLQQLATWDAPGLP</sequence>
<keyword evidence="3" id="KW-1185">Reference proteome</keyword>
<feature type="region of interest" description="Disordered" evidence="1">
    <location>
        <begin position="138"/>
        <end position="157"/>
    </location>
</feature>